<sequence length="902" mass="104180">LLLRVNLMSSEVEEPKTDPVAEVVQEIKLNPSRPRKNPIVKAIVYGTKSWTLPKKSAEDDQLYSWILYVKPYFEENLENYIDKVIFTLHESYSQPVRVCRHPPYSVSEVGWGEFKAVITFKFKGVSKHLVRIYKKITLFDPHIPDFTEDNPLVDEHYGELLFENAPLVLQRHLRMDEEKTKVVGNHCKDHSARRLEIRALTQSHSKPSKQSIYYTPPNTNDHVAHSHSCVKHDSDVTTHQLRVMVVDSDYQARAKYILEIRMPLNLVDSILLSVVERRSGSKNAINFECIDELELRECKLFDIAQNTTPQNIIFQFDNNENDKVEIIVRMAMKFLKECENNKTVLVLTHSKSMLDLIVKQRNFLANSLGYDMTQCVNSCSSYCDKRCILPCRILICCNDILMEMRSNQNLMKSIGLLVLESFDALSALINADEMIYSLENFSKETRVVIFAKSEEEASAIETVDRLNSSLVVEIGKCYKYLEKDNLKMCLFHPKVENDNVLNCKIDAVNFLLHRIIFTRCLIFVDKACQNEIDALEARLKCWYWSAQKIGEKHVCKVTGHSVIKDSSRVLIITGLFHQERNILVTESYCGISAENQLSVGSFNLVILFHIPKKCAEYHNLLQNLTEYCAVIILIMNHNDKEHLKTLTRKDGMHFTLLKDNYSTLLINRSEDCEKMQSTASSYESSEKNWSTVFENSVKVSEKRICKNDLIRKDYEEIVAPYNLERHNIDLKRLIYLKKCIKPRKIPTPENSVQYDRSAMLNILQAMFRSGKKPSDNIQISNSNNKEAENESTVQKNVEEVEMKKKNSSISKHEKNKPIAQEEEQRFVADPCLEDAEAVNDDDDDDEGEQFDFASGGLGYENESEAFRQVMMNVNNYANMLALMQNYIESMVRPRHRKGIKKN</sequence>
<dbReference type="Gene3D" id="2.60.40.1970">
    <property type="entry name" value="YEATS domain"/>
    <property type="match status" value="1"/>
</dbReference>
<proteinExistence type="predicted"/>
<keyword evidence="1 2" id="KW-0539">Nucleus</keyword>
<feature type="region of interest" description="Disordered" evidence="3">
    <location>
        <begin position="771"/>
        <end position="822"/>
    </location>
</feature>
<dbReference type="AlphaFoldDB" id="A0A0V1M2V6"/>
<reference evidence="5 6" key="1">
    <citation type="submission" date="2015-01" db="EMBL/GenBank/DDBJ databases">
        <title>Evolution of Trichinella species and genotypes.</title>
        <authorList>
            <person name="Korhonen P.K."/>
            <person name="Edoardo P."/>
            <person name="Giuseppe L.R."/>
            <person name="Gasser R.B."/>
        </authorList>
    </citation>
    <scope>NUCLEOTIDE SEQUENCE [LARGE SCALE GENOMIC DNA]</scope>
    <source>
        <strain evidence="5">ISS1980</strain>
    </source>
</reference>
<dbReference type="InterPro" id="IPR005033">
    <property type="entry name" value="YEATS"/>
</dbReference>
<dbReference type="InterPro" id="IPR055129">
    <property type="entry name" value="YEATS_dom"/>
</dbReference>
<dbReference type="PANTHER" id="PTHR47573:SF2">
    <property type="match status" value="1"/>
</dbReference>
<evidence type="ECO:0000256" key="2">
    <source>
        <dbReference type="PROSITE-ProRule" id="PRU00376"/>
    </source>
</evidence>
<dbReference type="EMBL" id="JYDO01000271">
    <property type="protein sequence ID" value="KRZ66041.1"/>
    <property type="molecule type" value="Genomic_DNA"/>
</dbReference>
<keyword evidence="6" id="KW-1185">Reference proteome</keyword>
<evidence type="ECO:0000313" key="5">
    <source>
        <dbReference type="EMBL" id="KRZ66041.1"/>
    </source>
</evidence>
<dbReference type="GO" id="GO:0005634">
    <property type="term" value="C:nucleus"/>
    <property type="evidence" value="ECO:0007669"/>
    <property type="project" value="UniProtKB-SubCell"/>
</dbReference>
<dbReference type="PANTHER" id="PTHR47573">
    <property type="entry name" value="PROTEIN AF-9 HOMOLOG"/>
    <property type="match status" value="1"/>
</dbReference>
<evidence type="ECO:0000256" key="3">
    <source>
        <dbReference type="SAM" id="MobiDB-lite"/>
    </source>
</evidence>
<comment type="subcellular location">
    <subcellularLocation>
        <location evidence="2">Nucleus</location>
    </subcellularLocation>
</comment>
<dbReference type="InterPro" id="IPR038704">
    <property type="entry name" value="YEAST_sf"/>
</dbReference>
<organism evidence="5 6">
    <name type="scientific">Trichinella papuae</name>
    <dbReference type="NCBI Taxonomy" id="268474"/>
    <lineage>
        <taxon>Eukaryota</taxon>
        <taxon>Metazoa</taxon>
        <taxon>Ecdysozoa</taxon>
        <taxon>Nematoda</taxon>
        <taxon>Enoplea</taxon>
        <taxon>Dorylaimia</taxon>
        <taxon>Trichinellida</taxon>
        <taxon>Trichinellidae</taxon>
        <taxon>Trichinella</taxon>
    </lineage>
</organism>
<feature type="compositionally biased region" description="Acidic residues" evidence="3">
    <location>
        <begin position="836"/>
        <end position="849"/>
    </location>
</feature>
<evidence type="ECO:0000259" key="4">
    <source>
        <dbReference type="PROSITE" id="PS51037"/>
    </source>
</evidence>
<feature type="domain" description="YEATS" evidence="4">
    <location>
        <begin position="33"/>
        <end position="176"/>
    </location>
</feature>
<name>A0A0V1M2V6_9BILA</name>
<feature type="compositionally biased region" description="Basic and acidic residues" evidence="3">
    <location>
        <begin position="796"/>
        <end position="816"/>
    </location>
</feature>
<gene>
    <name evidence="5" type="primary">YEATS4</name>
    <name evidence="5" type="ORF">T10_10820</name>
</gene>
<feature type="region of interest" description="Disordered" evidence="3">
    <location>
        <begin position="836"/>
        <end position="856"/>
    </location>
</feature>
<evidence type="ECO:0000256" key="1">
    <source>
        <dbReference type="ARBA" id="ARBA00023242"/>
    </source>
</evidence>
<accession>A0A0V1M2V6</accession>
<dbReference type="Pfam" id="PF03366">
    <property type="entry name" value="YEATS"/>
    <property type="match status" value="1"/>
</dbReference>
<dbReference type="GO" id="GO:0006355">
    <property type="term" value="P:regulation of DNA-templated transcription"/>
    <property type="evidence" value="ECO:0007669"/>
    <property type="project" value="InterPro"/>
</dbReference>
<protein>
    <submittedName>
        <fullName evidence="5">YEATS domain-containing protein 4</fullName>
    </submittedName>
</protein>
<dbReference type="OrthoDB" id="5916108at2759"/>
<dbReference type="STRING" id="268474.A0A0V1M2V6"/>
<dbReference type="PROSITE" id="PS51037">
    <property type="entry name" value="YEATS"/>
    <property type="match status" value="1"/>
</dbReference>
<evidence type="ECO:0000313" key="6">
    <source>
        <dbReference type="Proteomes" id="UP000054843"/>
    </source>
</evidence>
<feature type="non-terminal residue" evidence="5">
    <location>
        <position position="1"/>
    </location>
</feature>
<comment type="caution">
    <text evidence="5">The sequence shown here is derived from an EMBL/GenBank/DDBJ whole genome shotgun (WGS) entry which is preliminary data.</text>
</comment>
<dbReference type="Proteomes" id="UP000054843">
    <property type="component" value="Unassembled WGS sequence"/>
</dbReference>